<dbReference type="GO" id="GO:0042834">
    <property type="term" value="F:peptidoglycan binding"/>
    <property type="evidence" value="ECO:0007669"/>
    <property type="project" value="InterPro"/>
</dbReference>
<reference evidence="3 4" key="1">
    <citation type="submission" date="2011-04" db="EMBL/GenBank/DDBJ databases">
        <authorList>
            <person name="Muzny D."/>
            <person name="Qin X."/>
            <person name="Deng J."/>
            <person name="Jiang H."/>
            <person name="Liu Y."/>
            <person name="Qu J."/>
            <person name="Song X.-Z."/>
            <person name="Zhang L."/>
            <person name="Thornton R."/>
            <person name="Coyle M."/>
            <person name="Francisco L."/>
            <person name="Jackson L."/>
            <person name="Javaid M."/>
            <person name="Korchina V."/>
            <person name="Kovar C."/>
            <person name="Mata R."/>
            <person name="Mathew T."/>
            <person name="Ngo R."/>
            <person name="Nguyen L."/>
            <person name="Nguyen N."/>
            <person name="Okwuonu G."/>
            <person name="Ongeri F."/>
            <person name="Pham C."/>
            <person name="Simmons D."/>
            <person name="Wilczek-Boney K."/>
            <person name="Hale W."/>
            <person name="Jakkamsetti A."/>
            <person name="Pham P."/>
            <person name="Ruth R."/>
            <person name="San Lucas F."/>
            <person name="Warren J."/>
            <person name="Zhang J."/>
            <person name="Zhao Z."/>
            <person name="Zhou C."/>
            <person name="Zhu D."/>
            <person name="Lee S."/>
            <person name="Bess C."/>
            <person name="Blankenburg K."/>
            <person name="Forbes L."/>
            <person name="Fu Q."/>
            <person name="Gubbala S."/>
            <person name="Hirani K."/>
            <person name="Jayaseelan J.C."/>
            <person name="Lara F."/>
            <person name="Munidasa M."/>
            <person name="Palculict T."/>
            <person name="Patil S."/>
            <person name="Pu L.-L."/>
            <person name="Saada N."/>
            <person name="Tang L."/>
            <person name="Weissenberger G."/>
            <person name="Zhu Y."/>
            <person name="Hemphill L."/>
            <person name="Shang Y."/>
            <person name="Youmans B."/>
            <person name="Ayvaz T."/>
            <person name="Ross M."/>
            <person name="Santibanez J."/>
            <person name="Aqrawi P."/>
            <person name="Gross S."/>
            <person name="Joshi V."/>
            <person name="Fowler G."/>
            <person name="Nazareth L."/>
            <person name="Reid J."/>
            <person name="Worley K."/>
            <person name="Petrosino J."/>
            <person name="Highlander S."/>
            <person name="Gibbs R."/>
        </authorList>
    </citation>
    <scope>NUCLEOTIDE SEQUENCE [LARGE SCALE GENOMIC DNA]</scope>
    <source>
        <strain evidence="3 4">ATCC 700821</strain>
    </source>
</reference>
<dbReference type="Proteomes" id="UP000004123">
    <property type="component" value="Unassembled WGS sequence"/>
</dbReference>
<evidence type="ECO:0000259" key="2">
    <source>
        <dbReference type="Pfam" id="PF05036"/>
    </source>
</evidence>
<name>F9DIX5_9BACT</name>
<dbReference type="InterPro" id="IPR007730">
    <property type="entry name" value="SPOR-like_dom"/>
</dbReference>
<feature type="region of interest" description="Disordered" evidence="1">
    <location>
        <begin position="57"/>
        <end position="105"/>
    </location>
</feature>
<sequence length="237" mass="27055">MQVLAILRHFIEIKEMKKFLVILVVAFLRCLAIGAQGTVTVTQSEDIDALVNGKKNAKINKKKQQPQSQGTVRKPSMPSISTPRVEPRITPPDISSSPNTEAYPRTKLVRKKVRRALVDPIDGTAVKQTVTKRVWKGIKKVRGFRVLAYSGGNTRVARQEAERWGQKAKEILQTEPIYVHFYSPRWMCQIGNYTSYEQARKVMRRLKKEGFTQANVIRTMVTIETTKVIGDTYDMDY</sequence>
<dbReference type="AlphaFoldDB" id="F9DIX5"/>
<protein>
    <recommendedName>
        <fullName evidence="2">SPOR domain-containing protein</fullName>
    </recommendedName>
</protein>
<dbReference type="HOGENOM" id="CLU_106289_0_0_10"/>
<evidence type="ECO:0000313" key="4">
    <source>
        <dbReference type="Proteomes" id="UP000004123"/>
    </source>
</evidence>
<accession>F9DIX5</accession>
<dbReference type="EMBL" id="AFPY01000088">
    <property type="protein sequence ID" value="EGQ16808.1"/>
    <property type="molecule type" value="Genomic_DNA"/>
</dbReference>
<dbReference type="STRING" id="997353.HMPREF9144_1615"/>
<evidence type="ECO:0000313" key="3">
    <source>
        <dbReference type="EMBL" id="EGQ16808.1"/>
    </source>
</evidence>
<gene>
    <name evidence="3" type="ORF">HMPREF9144_1615</name>
</gene>
<organism evidence="3 4">
    <name type="scientific">Prevotella pallens ATCC 700821</name>
    <dbReference type="NCBI Taxonomy" id="997353"/>
    <lineage>
        <taxon>Bacteria</taxon>
        <taxon>Pseudomonadati</taxon>
        <taxon>Bacteroidota</taxon>
        <taxon>Bacteroidia</taxon>
        <taxon>Bacteroidales</taxon>
        <taxon>Prevotellaceae</taxon>
        <taxon>Prevotella</taxon>
    </lineage>
</organism>
<comment type="caution">
    <text evidence="3">The sequence shown here is derived from an EMBL/GenBank/DDBJ whole genome shotgun (WGS) entry which is preliminary data.</text>
</comment>
<evidence type="ECO:0000256" key="1">
    <source>
        <dbReference type="SAM" id="MobiDB-lite"/>
    </source>
</evidence>
<dbReference type="Pfam" id="PF05036">
    <property type="entry name" value="SPOR"/>
    <property type="match status" value="1"/>
</dbReference>
<proteinExistence type="predicted"/>
<feature type="domain" description="SPOR" evidence="2">
    <location>
        <begin position="143"/>
        <end position="217"/>
    </location>
</feature>